<name>E9HX60_DAPPU</name>
<dbReference type="KEGG" id="dpx:DAPPUDRAFT_335174"/>
<dbReference type="EMBL" id="GL733002">
    <property type="protein sequence ID" value="EFX63667.1"/>
    <property type="molecule type" value="Genomic_DNA"/>
</dbReference>
<dbReference type="Proteomes" id="UP000000305">
    <property type="component" value="Unassembled WGS sequence"/>
</dbReference>
<evidence type="ECO:0000313" key="1">
    <source>
        <dbReference type="EMBL" id="EFX63667.1"/>
    </source>
</evidence>
<gene>
    <name evidence="1" type="ORF">DAPPUDRAFT_335174</name>
</gene>
<dbReference type="InParanoid" id="E9HX60"/>
<proteinExistence type="predicted"/>
<dbReference type="HOGENOM" id="CLU_113026_0_0_1"/>
<sequence length="212" mass="24346">MAVTSDPLNQIVSKDEVEESEFFQLVTRRTLTNNFFLVGIKHQINDQIKHRLQQLDEFEEHASEHKGLNMDVSRVTQISHEFQQVWDLDQRVKALKTNSGIYLLNVALYFCLKLTPLPFIRANLSQLPIFLIILVKWLLKEIDADKVIRLVGFGNTMHLQLVSPGIGSEEMSGKPLRARSTPLKEWIGLDQARRWPIIYGMPFPRLGASLTP</sequence>
<reference evidence="1 2" key="1">
    <citation type="journal article" date="2011" name="Science">
        <title>The ecoresponsive genome of Daphnia pulex.</title>
        <authorList>
            <person name="Colbourne J.K."/>
            <person name="Pfrender M.E."/>
            <person name="Gilbert D."/>
            <person name="Thomas W.K."/>
            <person name="Tucker A."/>
            <person name="Oakley T.H."/>
            <person name="Tokishita S."/>
            <person name="Aerts A."/>
            <person name="Arnold G.J."/>
            <person name="Basu M.K."/>
            <person name="Bauer D.J."/>
            <person name="Caceres C.E."/>
            <person name="Carmel L."/>
            <person name="Casola C."/>
            <person name="Choi J.H."/>
            <person name="Detter J.C."/>
            <person name="Dong Q."/>
            <person name="Dusheyko S."/>
            <person name="Eads B.D."/>
            <person name="Frohlich T."/>
            <person name="Geiler-Samerotte K.A."/>
            <person name="Gerlach D."/>
            <person name="Hatcher P."/>
            <person name="Jogdeo S."/>
            <person name="Krijgsveld J."/>
            <person name="Kriventseva E.V."/>
            <person name="Kultz D."/>
            <person name="Laforsch C."/>
            <person name="Lindquist E."/>
            <person name="Lopez J."/>
            <person name="Manak J.R."/>
            <person name="Muller J."/>
            <person name="Pangilinan J."/>
            <person name="Patwardhan R.P."/>
            <person name="Pitluck S."/>
            <person name="Pritham E.J."/>
            <person name="Rechtsteiner A."/>
            <person name="Rho M."/>
            <person name="Rogozin I.B."/>
            <person name="Sakarya O."/>
            <person name="Salamov A."/>
            <person name="Schaack S."/>
            <person name="Shapiro H."/>
            <person name="Shiga Y."/>
            <person name="Skalitzky C."/>
            <person name="Smith Z."/>
            <person name="Souvorov A."/>
            <person name="Sung W."/>
            <person name="Tang Z."/>
            <person name="Tsuchiya D."/>
            <person name="Tu H."/>
            <person name="Vos H."/>
            <person name="Wang M."/>
            <person name="Wolf Y.I."/>
            <person name="Yamagata H."/>
            <person name="Yamada T."/>
            <person name="Ye Y."/>
            <person name="Shaw J.R."/>
            <person name="Andrews J."/>
            <person name="Crease T.J."/>
            <person name="Tang H."/>
            <person name="Lucas S.M."/>
            <person name="Robertson H.M."/>
            <person name="Bork P."/>
            <person name="Koonin E.V."/>
            <person name="Zdobnov E.M."/>
            <person name="Grigoriev I.V."/>
            <person name="Lynch M."/>
            <person name="Boore J.L."/>
        </authorList>
    </citation>
    <scope>NUCLEOTIDE SEQUENCE [LARGE SCALE GENOMIC DNA]</scope>
</reference>
<dbReference type="AlphaFoldDB" id="E9HX60"/>
<keyword evidence="2" id="KW-1185">Reference proteome</keyword>
<evidence type="ECO:0000313" key="2">
    <source>
        <dbReference type="Proteomes" id="UP000000305"/>
    </source>
</evidence>
<accession>E9HX60</accession>
<dbReference type="PhylomeDB" id="E9HX60"/>
<protein>
    <submittedName>
        <fullName evidence="1">Uncharacterized protein</fullName>
    </submittedName>
</protein>
<organism evidence="1 2">
    <name type="scientific">Daphnia pulex</name>
    <name type="common">Water flea</name>
    <dbReference type="NCBI Taxonomy" id="6669"/>
    <lineage>
        <taxon>Eukaryota</taxon>
        <taxon>Metazoa</taxon>
        <taxon>Ecdysozoa</taxon>
        <taxon>Arthropoda</taxon>
        <taxon>Crustacea</taxon>
        <taxon>Branchiopoda</taxon>
        <taxon>Diplostraca</taxon>
        <taxon>Cladocera</taxon>
        <taxon>Anomopoda</taxon>
        <taxon>Daphniidae</taxon>
        <taxon>Daphnia</taxon>
    </lineage>
</organism>